<keyword evidence="1" id="KW-1133">Transmembrane helix</keyword>
<accession>A0AA97BPZ8</accession>
<feature type="transmembrane region" description="Helical" evidence="1">
    <location>
        <begin position="66"/>
        <end position="89"/>
    </location>
</feature>
<keyword evidence="1" id="KW-0812">Transmembrane</keyword>
<dbReference type="AlphaFoldDB" id="A0AA97BPZ8"/>
<organism evidence="2">
    <name type="scientific">Thermoleptolyngbya oregonensis NK1-22</name>
    <dbReference type="NCBI Taxonomy" id="2547457"/>
    <lineage>
        <taxon>Bacteria</taxon>
        <taxon>Bacillati</taxon>
        <taxon>Cyanobacteriota</taxon>
        <taxon>Cyanophyceae</taxon>
        <taxon>Oculatellales</taxon>
        <taxon>Oculatellaceae</taxon>
        <taxon>Thermoleptolyngbya</taxon>
    </lineage>
</organism>
<evidence type="ECO:0000256" key="1">
    <source>
        <dbReference type="SAM" id="Phobius"/>
    </source>
</evidence>
<sequence>MKNICREFSPTCTKMSQSPIKTILIPSLLTAGVVFGLSVTAVTNYNTLPSSEMPQELALKEQYRNIAVRNIGLCILGSALSGLLVAGGIRSIQNSHKKAKQKQDSMSGLIAEFLSTRPE</sequence>
<keyword evidence="1" id="KW-0472">Membrane</keyword>
<proteinExistence type="predicted"/>
<feature type="transmembrane region" description="Helical" evidence="1">
    <location>
        <begin position="23"/>
        <end position="46"/>
    </location>
</feature>
<reference evidence="2" key="1">
    <citation type="submission" date="2020-05" db="EMBL/GenBank/DDBJ databases">
        <authorList>
            <person name="Zhu T."/>
            <person name="Keshari N."/>
            <person name="Lu X."/>
        </authorList>
    </citation>
    <scope>NUCLEOTIDE SEQUENCE</scope>
    <source>
        <strain evidence="2">NK1-22</strain>
    </source>
</reference>
<name>A0AA97BPZ8_9CYAN</name>
<evidence type="ECO:0000313" key="2">
    <source>
        <dbReference type="EMBL" id="WOB43633.1"/>
    </source>
</evidence>
<gene>
    <name evidence="2" type="ORF">HNI00_11075</name>
</gene>
<dbReference type="EMBL" id="CP053540">
    <property type="protein sequence ID" value="WOB43633.1"/>
    <property type="molecule type" value="Genomic_DNA"/>
</dbReference>
<dbReference type="KEGG" id="tog:HNI00_11075"/>
<protein>
    <submittedName>
        <fullName evidence="2">Uncharacterized protein</fullName>
    </submittedName>
</protein>
<dbReference type="RefSeq" id="WP_316793280.1">
    <property type="nucleotide sequence ID" value="NZ_CP053540.1"/>
</dbReference>